<gene>
    <name evidence="1" type="ORF">METZ01_LOCUS252113</name>
</gene>
<accession>A0A382IJ08</accession>
<sequence>VLRKYLIIGIFLLLGGCGFIPWQLSVALNGADLISAGTTNKTLGEHAVSGATGKDCQWYRLIDGEKACMTKEEELEYLLNKNCDVYAFNVMNIPLVKTAREELLPECEEILTPVDEPVDETACCDPMGVRDCPKEC</sequence>
<organism evidence="1">
    <name type="scientific">marine metagenome</name>
    <dbReference type="NCBI Taxonomy" id="408172"/>
    <lineage>
        <taxon>unclassified sequences</taxon>
        <taxon>metagenomes</taxon>
        <taxon>ecological metagenomes</taxon>
    </lineage>
</organism>
<protein>
    <submittedName>
        <fullName evidence="1">Uncharacterized protein</fullName>
    </submittedName>
</protein>
<dbReference type="EMBL" id="UINC01067523">
    <property type="protein sequence ID" value="SVB99259.1"/>
    <property type="molecule type" value="Genomic_DNA"/>
</dbReference>
<feature type="non-terminal residue" evidence="1">
    <location>
        <position position="1"/>
    </location>
</feature>
<reference evidence="1" key="1">
    <citation type="submission" date="2018-05" db="EMBL/GenBank/DDBJ databases">
        <authorList>
            <person name="Lanie J.A."/>
            <person name="Ng W.-L."/>
            <person name="Kazmierczak K.M."/>
            <person name="Andrzejewski T.M."/>
            <person name="Davidsen T.M."/>
            <person name="Wayne K.J."/>
            <person name="Tettelin H."/>
            <person name="Glass J.I."/>
            <person name="Rusch D."/>
            <person name="Podicherti R."/>
            <person name="Tsui H.-C.T."/>
            <person name="Winkler M.E."/>
        </authorList>
    </citation>
    <scope>NUCLEOTIDE SEQUENCE</scope>
</reference>
<proteinExistence type="predicted"/>
<evidence type="ECO:0000313" key="1">
    <source>
        <dbReference type="EMBL" id="SVB99259.1"/>
    </source>
</evidence>
<dbReference type="AlphaFoldDB" id="A0A382IJ08"/>
<name>A0A382IJ08_9ZZZZ</name>